<dbReference type="InterPro" id="IPR003593">
    <property type="entry name" value="AAA+_ATPase"/>
</dbReference>
<name>A0A381S9M2_9ZZZZ</name>
<evidence type="ECO:0000256" key="1">
    <source>
        <dbReference type="ARBA" id="ARBA00005417"/>
    </source>
</evidence>
<dbReference type="GO" id="GO:0016887">
    <property type="term" value="F:ATP hydrolysis activity"/>
    <property type="evidence" value="ECO:0007669"/>
    <property type="project" value="InterPro"/>
</dbReference>
<dbReference type="Pfam" id="PF00005">
    <property type="entry name" value="ABC_tran"/>
    <property type="match status" value="1"/>
</dbReference>
<dbReference type="EMBL" id="UINC01002838">
    <property type="protein sequence ID" value="SVA00795.1"/>
    <property type="molecule type" value="Genomic_DNA"/>
</dbReference>
<dbReference type="InterPro" id="IPR003439">
    <property type="entry name" value="ABC_transporter-like_ATP-bd"/>
</dbReference>
<gene>
    <name evidence="6" type="ORF">METZ01_LOCUS53649</name>
</gene>
<evidence type="ECO:0000313" key="6">
    <source>
        <dbReference type="EMBL" id="SVA00795.1"/>
    </source>
</evidence>
<dbReference type="SUPFAM" id="SSF52540">
    <property type="entry name" value="P-loop containing nucleoside triphosphate hydrolases"/>
    <property type="match status" value="1"/>
</dbReference>
<dbReference type="CDD" id="cd03230">
    <property type="entry name" value="ABC_DR_subfamily_A"/>
    <property type="match status" value="1"/>
</dbReference>
<dbReference type="Gene3D" id="3.40.50.300">
    <property type="entry name" value="P-loop containing nucleotide triphosphate hydrolases"/>
    <property type="match status" value="1"/>
</dbReference>
<sequence>MVGDKTILASLTFGVERGSLVAIIGDNEAGKSMLLKVIAGVEYQEFGQVFINGLDSQKRRLEMLSSIGFVPHEIDLDPWLTLEENIRFMGMMYQVDIEIVNTRMVQLARELDINPYLKSMVQNISPGIIKKGMILRALIHDPNILIMDEPTAFMDAESYRHTWDLLLRLKGKKTILYVSQSLKEVEEAHDRILVLEDGRIALDGSLDKLLGSTFEFHQFQIEFEELSDDLFKQLSKLPKVKNPSRIGHSIHFYGRERNVFFEVLNAATAAIMKDISVKKLGLQDLMDAKFAKDGIH</sequence>
<protein>
    <recommendedName>
        <fullName evidence="5">ABC transporter domain-containing protein</fullName>
    </recommendedName>
</protein>
<keyword evidence="3" id="KW-0547">Nucleotide-binding</keyword>
<feature type="domain" description="ABC transporter" evidence="5">
    <location>
        <begin position="1"/>
        <end position="222"/>
    </location>
</feature>
<evidence type="ECO:0000256" key="4">
    <source>
        <dbReference type="ARBA" id="ARBA00022840"/>
    </source>
</evidence>
<evidence type="ECO:0000256" key="2">
    <source>
        <dbReference type="ARBA" id="ARBA00022448"/>
    </source>
</evidence>
<comment type="similarity">
    <text evidence="1">Belongs to the ABC transporter superfamily.</text>
</comment>
<dbReference type="PANTHER" id="PTHR42711">
    <property type="entry name" value="ABC TRANSPORTER ATP-BINDING PROTEIN"/>
    <property type="match status" value="1"/>
</dbReference>
<reference evidence="6" key="1">
    <citation type="submission" date="2018-05" db="EMBL/GenBank/DDBJ databases">
        <authorList>
            <person name="Lanie J.A."/>
            <person name="Ng W.-L."/>
            <person name="Kazmierczak K.M."/>
            <person name="Andrzejewski T.M."/>
            <person name="Davidsen T.M."/>
            <person name="Wayne K.J."/>
            <person name="Tettelin H."/>
            <person name="Glass J.I."/>
            <person name="Rusch D."/>
            <person name="Podicherti R."/>
            <person name="Tsui H.-C.T."/>
            <person name="Winkler M.E."/>
        </authorList>
    </citation>
    <scope>NUCLEOTIDE SEQUENCE</scope>
</reference>
<dbReference type="SMART" id="SM00382">
    <property type="entry name" value="AAA"/>
    <property type="match status" value="1"/>
</dbReference>
<organism evidence="6">
    <name type="scientific">marine metagenome</name>
    <dbReference type="NCBI Taxonomy" id="408172"/>
    <lineage>
        <taxon>unclassified sequences</taxon>
        <taxon>metagenomes</taxon>
        <taxon>ecological metagenomes</taxon>
    </lineage>
</organism>
<keyword evidence="2" id="KW-0813">Transport</keyword>
<dbReference type="AlphaFoldDB" id="A0A381S9M2"/>
<keyword evidence="4" id="KW-0067">ATP-binding</keyword>
<dbReference type="GO" id="GO:0005524">
    <property type="term" value="F:ATP binding"/>
    <property type="evidence" value="ECO:0007669"/>
    <property type="project" value="UniProtKB-KW"/>
</dbReference>
<dbReference type="InterPro" id="IPR050763">
    <property type="entry name" value="ABC_transporter_ATP-binding"/>
</dbReference>
<proteinExistence type="inferred from homology"/>
<evidence type="ECO:0000259" key="5">
    <source>
        <dbReference type="PROSITE" id="PS50893"/>
    </source>
</evidence>
<evidence type="ECO:0000256" key="3">
    <source>
        <dbReference type="ARBA" id="ARBA00022741"/>
    </source>
</evidence>
<dbReference type="InterPro" id="IPR027417">
    <property type="entry name" value="P-loop_NTPase"/>
</dbReference>
<accession>A0A381S9M2</accession>
<dbReference type="PROSITE" id="PS50893">
    <property type="entry name" value="ABC_TRANSPORTER_2"/>
    <property type="match status" value="1"/>
</dbReference>
<dbReference type="PANTHER" id="PTHR42711:SF5">
    <property type="entry name" value="ABC TRANSPORTER ATP-BINDING PROTEIN NATA"/>
    <property type="match status" value="1"/>
</dbReference>